<proteinExistence type="inferred from homology"/>
<evidence type="ECO:0000256" key="3">
    <source>
        <dbReference type="ARBA" id="ARBA00010763"/>
    </source>
</evidence>
<dbReference type="Proteomes" id="UP000652176">
    <property type="component" value="Unassembled WGS sequence"/>
</dbReference>
<dbReference type="EMBL" id="JACXSS010000001">
    <property type="protein sequence ID" value="MBD9356263.1"/>
    <property type="molecule type" value="Genomic_DNA"/>
</dbReference>
<keyword evidence="6" id="KW-0500">Molybdenum</keyword>
<dbReference type="Pfam" id="PF00994">
    <property type="entry name" value="MoCF_biosynth"/>
    <property type="match status" value="1"/>
</dbReference>
<dbReference type="InterPro" id="IPR005111">
    <property type="entry name" value="MoeA_C_domain_IV"/>
</dbReference>
<evidence type="ECO:0000256" key="4">
    <source>
        <dbReference type="ARBA" id="ARBA00023150"/>
    </source>
</evidence>
<keyword evidence="4 6" id="KW-0501">Molybdenum cofactor biosynthesis</keyword>
<dbReference type="InterPro" id="IPR036425">
    <property type="entry name" value="MoaB/Mog-like_dom_sf"/>
</dbReference>
<comment type="catalytic activity">
    <reaction evidence="5">
        <text>adenylyl-molybdopterin + molybdate = Mo-molybdopterin + AMP + H(+)</text>
        <dbReference type="Rhea" id="RHEA:35047"/>
        <dbReference type="ChEBI" id="CHEBI:15378"/>
        <dbReference type="ChEBI" id="CHEBI:36264"/>
        <dbReference type="ChEBI" id="CHEBI:62727"/>
        <dbReference type="ChEBI" id="CHEBI:71302"/>
        <dbReference type="ChEBI" id="CHEBI:456215"/>
        <dbReference type="EC" id="2.10.1.1"/>
    </reaction>
</comment>
<comment type="function">
    <text evidence="1 6">Catalyzes the insertion of molybdate into adenylated molybdopterin with the concomitant release of AMP.</text>
</comment>
<dbReference type="Gene3D" id="2.40.340.10">
    <property type="entry name" value="MoeA, C-terminal, domain IV"/>
    <property type="match status" value="1"/>
</dbReference>
<reference evidence="8 9" key="1">
    <citation type="submission" date="2020-09" db="EMBL/GenBank/DDBJ databases">
        <title>Methylomonas albis sp. nov. and Methylomonas fluvii sp. nov.: Two cold-adapted methanotrophs from the River Elbe and an amended description of Methylovulum psychrotolerans strain Eb1.</title>
        <authorList>
            <person name="Bussmann I.K."/>
            <person name="Klings K.-W."/>
            <person name="Warnstedt J."/>
            <person name="Hoppert M."/>
            <person name="Saborowski A."/>
            <person name="Horn F."/>
            <person name="Liebner S."/>
        </authorList>
    </citation>
    <scope>NUCLEOTIDE SEQUENCE [LARGE SCALE GENOMIC DNA]</scope>
    <source>
        <strain evidence="8 9">EbA</strain>
    </source>
</reference>
<dbReference type="InterPro" id="IPR008284">
    <property type="entry name" value="MoCF_biosynth_CS"/>
</dbReference>
<keyword evidence="6" id="KW-0460">Magnesium</keyword>
<dbReference type="InterPro" id="IPR005110">
    <property type="entry name" value="MoeA_linker/N"/>
</dbReference>
<dbReference type="RefSeq" id="WP_192374634.1">
    <property type="nucleotide sequence ID" value="NZ_CAJHIV010000001.1"/>
</dbReference>
<dbReference type="SUPFAM" id="SSF53218">
    <property type="entry name" value="Molybdenum cofactor biosynthesis proteins"/>
    <property type="match status" value="1"/>
</dbReference>
<evidence type="ECO:0000256" key="2">
    <source>
        <dbReference type="ARBA" id="ARBA00005046"/>
    </source>
</evidence>
<keyword evidence="6" id="KW-0479">Metal-binding</keyword>
<gene>
    <name evidence="8" type="ORF">IE877_10235</name>
</gene>
<dbReference type="Pfam" id="PF03453">
    <property type="entry name" value="MoeA_N"/>
    <property type="match status" value="1"/>
</dbReference>
<evidence type="ECO:0000256" key="6">
    <source>
        <dbReference type="RuleBase" id="RU365090"/>
    </source>
</evidence>
<evidence type="ECO:0000256" key="5">
    <source>
        <dbReference type="ARBA" id="ARBA00047317"/>
    </source>
</evidence>
<comment type="cofactor">
    <cofactor evidence="6">
        <name>Mg(2+)</name>
        <dbReference type="ChEBI" id="CHEBI:18420"/>
    </cofactor>
</comment>
<dbReference type="InterPro" id="IPR038987">
    <property type="entry name" value="MoeA-like"/>
</dbReference>
<dbReference type="EC" id="2.10.1.1" evidence="6"/>
<feature type="domain" description="MoaB/Mog" evidence="7">
    <location>
        <begin position="188"/>
        <end position="325"/>
    </location>
</feature>
<evidence type="ECO:0000256" key="1">
    <source>
        <dbReference type="ARBA" id="ARBA00002901"/>
    </source>
</evidence>
<comment type="similarity">
    <text evidence="3 6">Belongs to the MoeA family.</text>
</comment>
<sequence length="414" mass="44635">MTDICYPNKHNLLSVQQALLEIRKAIEVITDLEVIALPQALGRILADSVVSPIDIPPQRTAAMDGYAFAASDISAGHPPKMQLIGTAWAGQPFLAPQMPGQCVRIFTGAVVPSFADSVITQEQIEVDGNTVSLPLDWQPYKNIRAAGSDVKQHEELVSAPKKLTARDLSLLAAAGVDKISVKRKLRIGFFSTGDELVPLGEPLATGQIYDSNRYLLAGLLSDPNHMVSDLGIVVDDQFKLEQTFRHAAQQHDVIISTGGASVGDADFVKQTLEKCGQVSFWKLAIKPGKPLAFGKIGECWFFGLPGNPVAVLVTYEKFVKPGLERLAGAPATQALRLRVRCDSPLKKSHGRQEYQRGILCQSADGELVVRLAGQQDSHQLKVASQSNCFIVMDAASSGIDAGEMVTVEPFSAVL</sequence>
<keyword evidence="9" id="KW-1185">Reference proteome</keyword>
<dbReference type="NCBIfam" id="NF045515">
    <property type="entry name" value="Glp_gephyrin"/>
    <property type="match status" value="1"/>
</dbReference>
<dbReference type="SMART" id="SM00852">
    <property type="entry name" value="MoCF_biosynth"/>
    <property type="match status" value="1"/>
</dbReference>
<dbReference type="SUPFAM" id="SSF63867">
    <property type="entry name" value="MoeA C-terminal domain-like"/>
    <property type="match status" value="1"/>
</dbReference>
<evidence type="ECO:0000259" key="7">
    <source>
        <dbReference type="SMART" id="SM00852"/>
    </source>
</evidence>
<dbReference type="Gene3D" id="3.90.105.10">
    <property type="entry name" value="Molybdopterin biosynthesis moea protein, domain 2"/>
    <property type="match status" value="1"/>
</dbReference>
<name>A0ABR9CZH7_9GAMM</name>
<dbReference type="Gene3D" id="2.170.190.11">
    <property type="entry name" value="Molybdopterin biosynthesis moea protein, domain 3"/>
    <property type="match status" value="1"/>
</dbReference>
<dbReference type="CDD" id="cd00887">
    <property type="entry name" value="MoeA"/>
    <property type="match status" value="1"/>
</dbReference>
<accession>A0ABR9CZH7</accession>
<dbReference type="Pfam" id="PF03454">
    <property type="entry name" value="MoeA_C"/>
    <property type="match status" value="1"/>
</dbReference>
<dbReference type="Gene3D" id="3.40.980.10">
    <property type="entry name" value="MoaB/Mog-like domain"/>
    <property type="match status" value="1"/>
</dbReference>
<evidence type="ECO:0000313" key="9">
    <source>
        <dbReference type="Proteomes" id="UP000652176"/>
    </source>
</evidence>
<dbReference type="InterPro" id="IPR001453">
    <property type="entry name" value="MoaB/Mog_dom"/>
</dbReference>
<keyword evidence="6" id="KW-0808">Transferase</keyword>
<protein>
    <recommendedName>
        <fullName evidence="6">Molybdopterin molybdenumtransferase</fullName>
        <ecNumber evidence="6">2.10.1.1</ecNumber>
    </recommendedName>
</protein>
<comment type="pathway">
    <text evidence="2 6">Cofactor biosynthesis; molybdopterin biosynthesis.</text>
</comment>
<dbReference type="PANTHER" id="PTHR10192">
    <property type="entry name" value="MOLYBDOPTERIN BIOSYNTHESIS PROTEIN"/>
    <property type="match status" value="1"/>
</dbReference>
<dbReference type="InterPro" id="IPR036688">
    <property type="entry name" value="MoeA_C_domain_IV_sf"/>
</dbReference>
<dbReference type="InterPro" id="IPR036135">
    <property type="entry name" value="MoeA_linker/N_sf"/>
</dbReference>
<dbReference type="PROSITE" id="PS01079">
    <property type="entry name" value="MOCF_BIOSYNTHESIS_2"/>
    <property type="match status" value="1"/>
</dbReference>
<comment type="caution">
    <text evidence="8">The sequence shown here is derived from an EMBL/GenBank/DDBJ whole genome shotgun (WGS) entry which is preliminary data.</text>
</comment>
<organism evidence="8 9">
    <name type="scientific">Methylomonas albis</name>
    <dbReference type="NCBI Taxonomy" id="1854563"/>
    <lineage>
        <taxon>Bacteria</taxon>
        <taxon>Pseudomonadati</taxon>
        <taxon>Pseudomonadota</taxon>
        <taxon>Gammaproteobacteria</taxon>
        <taxon>Methylococcales</taxon>
        <taxon>Methylococcaceae</taxon>
        <taxon>Methylomonas</taxon>
    </lineage>
</organism>
<dbReference type="NCBIfam" id="TIGR00177">
    <property type="entry name" value="molyb_syn"/>
    <property type="match status" value="1"/>
</dbReference>
<dbReference type="SUPFAM" id="SSF63882">
    <property type="entry name" value="MoeA N-terminal region -like"/>
    <property type="match status" value="1"/>
</dbReference>
<dbReference type="PANTHER" id="PTHR10192:SF5">
    <property type="entry name" value="GEPHYRIN"/>
    <property type="match status" value="1"/>
</dbReference>
<evidence type="ECO:0000313" key="8">
    <source>
        <dbReference type="EMBL" id="MBD9356263.1"/>
    </source>
</evidence>